<keyword evidence="4" id="KW-0805">Transcription regulation</keyword>
<feature type="compositionally biased region" description="Low complexity" evidence="8">
    <location>
        <begin position="967"/>
        <end position="980"/>
    </location>
</feature>
<feature type="region of interest" description="Disordered" evidence="8">
    <location>
        <begin position="487"/>
        <end position="517"/>
    </location>
</feature>
<dbReference type="GO" id="GO:0033698">
    <property type="term" value="C:Rpd3L complex"/>
    <property type="evidence" value="ECO:0007669"/>
    <property type="project" value="UniProtKB-ARBA"/>
</dbReference>
<dbReference type="FunFam" id="1.20.1160.11:FF:000003">
    <property type="entry name" value="Paired amphipathic helix SIN3-like protein"/>
    <property type="match status" value="1"/>
</dbReference>
<feature type="compositionally biased region" description="Pro residues" evidence="8">
    <location>
        <begin position="175"/>
        <end position="185"/>
    </location>
</feature>
<dbReference type="GO" id="GO:0000122">
    <property type="term" value="P:negative regulation of transcription by RNA polymerase II"/>
    <property type="evidence" value="ECO:0007669"/>
    <property type="project" value="TreeGrafter"/>
</dbReference>
<keyword evidence="3" id="KW-0677">Repeat</keyword>
<accession>A0A1X2IP51</accession>
<dbReference type="InterPro" id="IPR036600">
    <property type="entry name" value="PAH_sf"/>
</dbReference>
<comment type="subcellular location">
    <subcellularLocation>
        <location evidence="1 7">Nucleus</location>
    </subcellularLocation>
</comment>
<feature type="compositionally biased region" description="Acidic residues" evidence="8">
    <location>
        <begin position="940"/>
        <end position="964"/>
    </location>
</feature>
<feature type="region of interest" description="Disordered" evidence="8">
    <location>
        <begin position="1"/>
        <end position="207"/>
    </location>
</feature>
<dbReference type="GO" id="GO:0010628">
    <property type="term" value="P:positive regulation of gene expression"/>
    <property type="evidence" value="ECO:0007669"/>
    <property type="project" value="UniProtKB-ARBA"/>
</dbReference>
<feature type="compositionally biased region" description="Low complexity" evidence="8">
    <location>
        <begin position="1029"/>
        <end position="1050"/>
    </location>
</feature>
<evidence type="ECO:0000256" key="1">
    <source>
        <dbReference type="ARBA" id="ARBA00004123"/>
    </source>
</evidence>
<feature type="region of interest" description="Disordered" evidence="8">
    <location>
        <begin position="921"/>
        <end position="1062"/>
    </location>
</feature>
<dbReference type="FunFam" id="1.20.1160.11:FF:000002">
    <property type="entry name" value="Paired amphipathic helix protein SIN3"/>
    <property type="match status" value="1"/>
</dbReference>
<reference evidence="10 11" key="1">
    <citation type="submission" date="2016-07" db="EMBL/GenBank/DDBJ databases">
        <title>Pervasive Adenine N6-methylation of Active Genes in Fungi.</title>
        <authorList>
            <consortium name="DOE Joint Genome Institute"/>
            <person name="Mondo S.J."/>
            <person name="Dannebaum R.O."/>
            <person name="Kuo R.C."/>
            <person name="Labutti K."/>
            <person name="Haridas S."/>
            <person name="Kuo A."/>
            <person name="Salamov A."/>
            <person name="Ahrendt S.R."/>
            <person name="Lipzen A."/>
            <person name="Sullivan W."/>
            <person name="Andreopoulos W.B."/>
            <person name="Clum A."/>
            <person name="Lindquist E."/>
            <person name="Daum C."/>
            <person name="Ramamoorthy G.K."/>
            <person name="Gryganskyi A."/>
            <person name="Culley D."/>
            <person name="Magnuson J.K."/>
            <person name="James T.Y."/>
            <person name="O'Malley M.A."/>
            <person name="Stajich J.E."/>
            <person name="Spatafora J.W."/>
            <person name="Visel A."/>
            <person name="Grigoriev I.V."/>
        </authorList>
    </citation>
    <scope>NUCLEOTIDE SEQUENCE [LARGE SCALE GENOMIC DNA]</scope>
    <source>
        <strain evidence="10 11">NRRL 1336</strain>
    </source>
</reference>
<feature type="compositionally biased region" description="Basic and acidic residues" evidence="8">
    <location>
        <begin position="987"/>
        <end position="1010"/>
    </location>
</feature>
<feature type="region of interest" description="Disordered" evidence="8">
    <location>
        <begin position="289"/>
        <end position="308"/>
    </location>
</feature>
<feature type="compositionally biased region" description="Low complexity" evidence="8">
    <location>
        <begin position="295"/>
        <end position="306"/>
    </location>
</feature>
<evidence type="ECO:0000256" key="7">
    <source>
        <dbReference type="PROSITE-ProRule" id="PRU00810"/>
    </source>
</evidence>
<feature type="compositionally biased region" description="Polar residues" evidence="8">
    <location>
        <begin position="84"/>
        <end position="93"/>
    </location>
</feature>
<feature type="compositionally biased region" description="Pro residues" evidence="8">
    <location>
        <begin position="357"/>
        <end position="366"/>
    </location>
</feature>
<keyword evidence="2" id="KW-0678">Repressor</keyword>
<dbReference type="SMART" id="SM00761">
    <property type="entry name" value="HDAC_interact"/>
    <property type="match status" value="1"/>
</dbReference>
<dbReference type="PANTHER" id="PTHR12346">
    <property type="entry name" value="SIN3B-RELATED"/>
    <property type="match status" value="1"/>
</dbReference>
<dbReference type="InterPro" id="IPR003822">
    <property type="entry name" value="PAH"/>
</dbReference>
<organism evidence="10 11">
    <name type="scientific">Absidia repens</name>
    <dbReference type="NCBI Taxonomy" id="90262"/>
    <lineage>
        <taxon>Eukaryota</taxon>
        <taxon>Fungi</taxon>
        <taxon>Fungi incertae sedis</taxon>
        <taxon>Mucoromycota</taxon>
        <taxon>Mucoromycotina</taxon>
        <taxon>Mucoromycetes</taxon>
        <taxon>Mucorales</taxon>
        <taxon>Cunninghamellaceae</taxon>
        <taxon>Absidia</taxon>
    </lineage>
</organism>
<dbReference type="Proteomes" id="UP000193560">
    <property type="component" value="Unassembled WGS sequence"/>
</dbReference>
<evidence type="ECO:0000256" key="5">
    <source>
        <dbReference type="ARBA" id="ARBA00023163"/>
    </source>
</evidence>
<dbReference type="Pfam" id="PF02671">
    <property type="entry name" value="PAH"/>
    <property type="match status" value="3"/>
</dbReference>
<feature type="region of interest" description="Disordered" evidence="8">
    <location>
        <begin position="324"/>
        <end position="372"/>
    </location>
</feature>
<dbReference type="GO" id="GO:0003714">
    <property type="term" value="F:transcription corepressor activity"/>
    <property type="evidence" value="ECO:0007669"/>
    <property type="project" value="InterPro"/>
</dbReference>
<evidence type="ECO:0000256" key="3">
    <source>
        <dbReference type="ARBA" id="ARBA00022737"/>
    </source>
</evidence>
<evidence type="ECO:0000313" key="11">
    <source>
        <dbReference type="Proteomes" id="UP000193560"/>
    </source>
</evidence>
<keyword evidence="6 7" id="KW-0539">Nucleus</keyword>
<proteinExistence type="predicted"/>
<evidence type="ECO:0000256" key="6">
    <source>
        <dbReference type="ARBA" id="ARBA00023242"/>
    </source>
</evidence>
<dbReference type="FunFam" id="1.20.1160.11:FF:000001">
    <property type="entry name" value="Paired amphipathic helix protein Sin3"/>
    <property type="match status" value="1"/>
</dbReference>
<comment type="caution">
    <text evidence="10">The sequence shown here is derived from an EMBL/GenBank/DDBJ whole genome shotgun (WGS) entry which is preliminary data.</text>
</comment>
<evidence type="ECO:0000256" key="4">
    <source>
        <dbReference type="ARBA" id="ARBA00023015"/>
    </source>
</evidence>
<dbReference type="InterPro" id="IPR013194">
    <property type="entry name" value="HDAC_interact_dom"/>
</dbReference>
<name>A0A1X2IP51_9FUNG</name>
<dbReference type="EMBL" id="MCGE01000007">
    <property type="protein sequence ID" value="ORZ19783.1"/>
    <property type="molecule type" value="Genomic_DNA"/>
</dbReference>
<keyword evidence="5" id="KW-0804">Transcription</keyword>
<evidence type="ECO:0000256" key="2">
    <source>
        <dbReference type="ARBA" id="ARBA00022491"/>
    </source>
</evidence>
<evidence type="ECO:0000256" key="8">
    <source>
        <dbReference type="SAM" id="MobiDB-lite"/>
    </source>
</evidence>
<keyword evidence="11" id="KW-1185">Reference proteome</keyword>
<dbReference type="InterPro" id="IPR039774">
    <property type="entry name" value="Sin3-like"/>
</dbReference>
<dbReference type="InterPro" id="IPR031693">
    <property type="entry name" value="Sin3_C"/>
</dbReference>
<dbReference type="Gene3D" id="1.20.1160.11">
    <property type="entry name" value="Paired amphipathic helix"/>
    <property type="match status" value="3"/>
</dbReference>
<dbReference type="Pfam" id="PF16879">
    <property type="entry name" value="Sin3a_C"/>
    <property type="match status" value="1"/>
</dbReference>
<dbReference type="PROSITE" id="PS51477">
    <property type="entry name" value="PAH"/>
    <property type="match status" value="2"/>
</dbReference>
<dbReference type="Pfam" id="PF08295">
    <property type="entry name" value="Sin3_corepress"/>
    <property type="match status" value="1"/>
</dbReference>
<dbReference type="STRING" id="90262.A0A1X2IP51"/>
<dbReference type="SUPFAM" id="SSF47762">
    <property type="entry name" value="PAH2 domain"/>
    <property type="match status" value="3"/>
</dbReference>
<sequence length="1362" mass="154461">MSSPLQHPNGLRPPNGEPHPTQAPPSLQQKSASPFSNLLPPPPLASSNGPSLGHPISLPPPPRSYQSPMQSPSNHNTPYGMVTTAHSNHSSPSLGGHSHTTSLPPPPPLSSNSFPPSSDHIAKPILPPLPATTARAPSPYEDRHSTSIPHPPSSSQQSHHQQHQEHHRQRSTTRTPPPAPAPPPQQQQQRPPSPTESSNQSSAGGYRPLNVRDALTYLDQVKVRFSDQPDVYNRFLDIMKDFKSQAIDTPGVIERVSTLFKGHSMLISGFNTFLPPGYRIECSTDPHEPDLIRVTTPNGTTMTTGGRINVEPTENAATLAHSSYYHPQQTPPPYGVPPHHYPPPPAQGYSSHYGGTPLPPPPPPSSSTPTSQYMAMGRQAQALPPLPPASPPSETGKRSPVEFNHAINYVNKIKNRFAKEPDVYKQFLEILQTYQKEQKPIQEVYAHVQYLFNGAPDLLSEFKQFLPDITGQSASALFGENEQDASYFDEGDDGAGKRGVIPQKKKRGPVPGSTMGKRSKMYHKYEDMEASLRADPYAFPASPFDPAHPTVTAEEVELFERIRKYIGNKPSYEEFLKTLNLYTQQIVDLDLLMEQVETFIGSNKELFDWFKSVLGYESKEHPIRRPARSLPKPDLMHCATVPDSPSYRLAPVNWQNQPCSGRDQLAWEVLNDVYVSHPIWASEDDGFVASKKSQYEEAMHRCEEERYDYNMNIEANLNTIALLEPISKKLETMTLDEKAAYRLYPGLGGQSVTIYERIIKKVYDKERGTEIIDLLYSNPAQVVPILLKRLKKKDEEWKKEQCDWNSIWRELDTKNYYRSLDYQGITFKGNDRKAMTVKAMVTEIESLHKTKKIKQIHKNVSSKNQFMFDFPDKDVFKDVTRVVYSYIDRQTGFSSHDREKVRTFIRSFIPLCFDVDNVEPEGVSNYSEEEGNTNTNNNNNDEDDDDMMDDDDDAQSTNTEDSESDVTRSPTSKRSTSPSPRRSRRGRNQEDDHTMDLLRDVLMKNKKALDEMGPVNVQTRGEENDMDVDVPAADGSAAAAKSASPQQPVQLEQDRHPPPSTNEKLLTAAAVATAPGSRKRMVYSFFCNTTFYAFFRLFEMIYGRLLKLKQLDELYMSDPRYGKRTNEAALKLGLYTTKFNDIDTSNGYYQSVLDLVDRFFEGDIEPQFFEESIRYLFVTDAYLLFTIDKLVHAFVKQIQAVTVDTDSVELVRLFRSDQELEVTSRRILSVYRLRAEEIIGSDENLYKINFDKKSDRMTIQLLDNDDYMLEPNKEDKYEYYISSYMNWVDPTEGVDVASMKPTFLKRNLRLQNGNLDEIFVRSQLQYKIDQDTYHMYYIDGSEDVFIRPGASSGHVIQEEETS</sequence>
<evidence type="ECO:0000313" key="10">
    <source>
        <dbReference type="EMBL" id="ORZ19783.1"/>
    </source>
</evidence>
<feature type="compositionally biased region" description="Pro residues" evidence="8">
    <location>
        <begin position="329"/>
        <end position="346"/>
    </location>
</feature>
<dbReference type="OrthoDB" id="10265969at2759"/>
<dbReference type="PANTHER" id="PTHR12346:SF0">
    <property type="entry name" value="SIN3A, ISOFORM G"/>
    <property type="match status" value="1"/>
</dbReference>
<evidence type="ECO:0000259" key="9">
    <source>
        <dbReference type="SMART" id="SM00761"/>
    </source>
</evidence>
<feature type="compositionally biased region" description="Polar residues" evidence="8">
    <location>
        <begin position="64"/>
        <end position="77"/>
    </location>
</feature>
<gene>
    <name evidence="10" type="ORF">BCR42DRAFT_223932</name>
</gene>
<protein>
    <recommendedName>
        <fullName evidence="9">Histone deacetylase interacting domain-containing protein</fullName>
    </recommendedName>
</protein>
<feature type="domain" description="Histone deacetylase interacting" evidence="9">
    <location>
        <begin position="637"/>
        <end position="740"/>
    </location>
</feature>